<evidence type="ECO:0000256" key="2">
    <source>
        <dbReference type="SAM" id="MobiDB-lite"/>
    </source>
</evidence>
<dbReference type="EMBL" id="JANEYG010000005">
    <property type="protein sequence ID" value="KAJ8923009.1"/>
    <property type="molecule type" value="Genomic_DNA"/>
</dbReference>
<evidence type="ECO:0000313" key="3">
    <source>
        <dbReference type="EMBL" id="KAJ8923009.1"/>
    </source>
</evidence>
<name>A0AAV8W993_9CUCU</name>
<keyword evidence="1" id="KW-0175">Coiled coil</keyword>
<feature type="region of interest" description="Disordered" evidence="2">
    <location>
        <begin position="299"/>
        <end position="344"/>
    </location>
</feature>
<proteinExistence type="predicted"/>
<sequence>MASKSSTLAVPFKRNERLLAGEARNRAQQAKLEAELARIEREKQSDLRRFNAEHQKFKSKFSKSSQSSDAALDYVVPKSTPSPEATAPRHFQQIHSLIFTDDEVDVEKVLCLHLLSVHRTETLAPPKKNLQYMCKVHSPCERLIDRSKKGFTNFERLSKMLPLFAVELVEHGAAVGEKPNLINDGRLAARALINEKLMQIVNAVATTLEKSNAEKFKQLLLLGNNPAQMRRMLGNRRVGDFLDSLFDCSLLTRQGKSNCESYVLTPPFRIKVVDLDVRTRHGNLEHLVTHLRQNVLQEPRKIEKDVNREPEQPPEAGKKSFKPKMQKKLPSIASSAGSSGSRLSTMMDLKRNVSGSSSGEEKTLGSYKRINYITKNIQAASKTKRIQYDTDEDEFTFTPPRKRSGSWKSSARASETASITTTTPLLKNLPLPIVLEKESIEENNIKTVDSDSVKENESTEAVIEDQPQEKKSWTKQHESRHHIKQTTCPACMERWKKPLPSPKTPRVNKSRVLPDEYSNYLKTNDHHRISMLINKAMYKLESYDRKYSSENEGSRRVSATKKEVEEEDADKVYLNAMDLAKIEQEIKERETKKKLENFLKMAGGLDKQTGAKP</sequence>
<feature type="region of interest" description="Disordered" evidence="2">
    <location>
        <begin position="449"/>
        <end position="485"/>
    </location>
</feature>
<comment type="caution">
    <text evidence="3">The sequence shown here is derived from an EMBL/GenBank/DDBJ whole genome shotgun (WGS) entry which is preliminary data.</text>
</comment>
<gene>
    <name evidence="3" type="ORF">NQ315_001557</name>
</gene>
<feature type="coiled-coil region" evidence="1">
    <location>
        <begin position="20"/>
        <end position="49"/>
    </location>
</feature>
<feature type="region of interest" description="Disordered" evidence="2">
    <location>
        <begin position="547"/>
        <end position="567"/>
    </location>
</feature>
<keyword evidence="4" id="KW-1185">Reference proteome</keyword>
<feature type="region of interest" description="Disordered" evidence="2">
    <location>
        <begin position="394"/>
        <end position="419"/>
    </location>
</feature>
<accession>A0AAV8W993</accession>
<organism evidence="3 4">
    <name type="scientific">Exocentrus adspersus</name>
    <dbReference type="NCBI Taxonomy" id="1586481"/>
    <lineage>
        <taxon>Eukaryota</taxon>
        <taxon>Metazoa</taxon>
        <taxon>Ecdysozoa</taxon>
        <taxon>Arthropoda</taxon>
        <taxon>Hexapoda</taxon>
        <taxon>Insecta</taxon>
        <taxon>Pterygota</taxon>
        <taxon>Neoptera</taxon>
        <taxon>Endopterygota</taxon>
        <taxon>Coleoptera</taxon>
        <taxon>Polyphaga</taxon>
        <taxon>Cucujiformia</taxon>
        <taxon>Chrysomeloidea</taxon>
        <taxon>Cerambycidae</taxon>
        <taxon>Lamiinae</taxon>
        <taxon>Acanthocinini</taxon>
        <taxon>Exocentrus</taxon>
    </lineage>
</organism>
<feature type="compositionally biased region" description="Basic and acidic residues" evidence="2">
    <location>
        <begin position="547"/>
        <end position="564"/>
    </location>
</feature>
<feature type="compositionally biased region" description="Basic and acidic residues" evidence="2">
    <location>
        <begin position="299"/>
        <end position="311"/>
    </location>
</feature>
<reference evidence="3 4" key="1">
    <citation type="journal article" date="2023" name="Insect Mol. Biol.">
        <title>Genome sequencing provides insights into the evolution of gene families encoding plant cell wall-degrading enzymes in longhorned beetles.</title>
        <authorList>
            <person name="Shin N.R."/>
            <person name="Okamura Y."/>
            <person name="Kirsch R."/>
            <person name="Pauchet Y."/>
        </authorList>
    </citation>
    <scope>NUCLEOTIDE SEQUENCE [LARGE SCALE GENOMIC DNA]</scope>
    <source>
        <strain evidence="3">EAD_L_NR</strain>
    </source>
</reference>
<dbReference type="Proteomes" id="UP001159042">
    <property type="component" value="Unassembled WGS sequence"/>
</dbReference>
<feature type="compositionally biased region" description="Low complexity" evidence="2">
    <location>
        <begin position="331"/>
        <end position="341"/>
    </location>
</feature>
<protein>
    <submittedName>
        <fullName evidence="3">Uncharacterized protein</fullName>
    </submittedName>
</protein>
<feature type="compositionally biased region" description="Basic and acidic residues" evidence="2">
    <location>
        <begin position="467"/>
        <end position="477"/>
    </location>
</feature>
<dbReference type="AlphaFoldDB" id="A0AAV8W993"/>
<feature type="compositionally biased region" description="Polar residues" evidence="2">
    <location>
        <begin position="406"/>
        <end position="419"/>
    </location>
</feature>
<evidence type="ECO:0000256" key="1">
    <source>
        <dbReference type="SAM" id="Coils"/>
    </source>
</evidence>
<evidence type="ECO:0000313" key="4">
    <source>
        <dbReference type="Proteomes" id="UP001159042"/>
    </source>
</evidence>